<evidence type="ECO:0000313" key="2">
    <source>
        <dbReference type="Proteomes" id="UP000805193"/>
    </source>
</evidence>
<dbReference type="EMBL" id="JABSTQ010010001">
    <property type="protein sequence ID" value="KAG0424230.1"/>
    <property type="molecule type" value="Genomic_DNA"/>
</dbReference>
<evidence type="ECO:0000313" key="1">
    <source>
        <dbReference type="EMBL" id="KAG0424230.1"/>
    </source>
</evidence>
<gene>
    <name evidence="1" type="ORF">HPB47_000025</name>
</gene>
<name>A0AC60PSW5_IXOPE</name>
<reference evidence="1 2" key="1">
    <citation type="journal article" date="2020" name="Cell">
        <title>Large-Scale Comparative Analyses of Tick Genomes Elucidate Their Genetic Diversity and Vector Capacities.</title>
        <authorList>
            <consortium name="Tick Genome and Microbiome Consortium (TIGMIC)"/>
            <person name="Jia N."/>
            <person name="Wang J."/>
            <person name="Shi W."/>
            <person name="Du L."/>
            <person name="Sun Y."/>
            <person name="Zhan W."/>
            <person name="Jiang J.F."/>
            <person name="Wang Q."/>
            <person name="Zhang B."/>
            <person name="Ji P."/>
            <person name="Bell-Sakyi L."/>
            <person name="Cui X.M."/>
            <person name="Yuan T.T."/>
            <person name="Jiang B.G."/>
            <person name="Yang W.F."/>
            <person name="Lam T.T."/>
            <person name="Chang Q.C."/>
            <person name="Ding S.J."/>
            <person name="Wang X.J."/>
            <person name="Zhu J.G."/>
            <person name="Ruan X.D."/>
            <person name="Zhao L."/>
            <person name="Wei J.T."/>
            <person name="Ye R.Z."/>
            <person name="Que T.C."/>
            <person name="Du C.H."/>
            <person name="Zhou Y.H."/>
            <person name="Cheng J.X."/>
            <person name="Dai P.F."/>
            <person name="Guo W.B."/>
            <person name="Han X.H."/>
            <person name="Huang E.J."/>
            <person name="Li L.F."/>
            <person name="Wei W."/>
            <person name="Gao Y.C."/>
            <person name="Liu J.Z."/>
            <person name="Shao H.Z."/>
            <person name="Wang X."/>
            <person name="Wang C.C."/>
            <person name="Yang T.C."/>
            <person name="Huo Q.B."/>
            <person name="Li W."/>
            <person name="Chen H.Y."/>
            <person name="Chen S.E."/>
            <person name="Zhou L.G."/>
            <person name="Ni X.B."/>
            <person name="Tian J.H."/>
            <person name="Sheng Y."/>
            <person name="Liu T."/>
            <person name="Pan Y.S."/>
            <person name="Xia L.Y."/>
            <person name="Li J."/>
            <person name="Zhao F."/>
            <person name="Cao W.C."/>
        </authorList>
    </citation>
    <scope>NUCLEOTIDE SEQUENCE [LARGE SCALE GENOMIC DNA]</scope>
    <source>
        <strain evidence="1">Iper-2018</strain>
    </source>
</reference>
<keyword evidence="2" id="KW-1185">Reference proteome</keyword>
<dbReference type="Proteomes" id="UP000805193">
    <property type="component" value="Unassembled WGS sequence"/>
</dbReference>
<comment type="caution">
    <text evidence="1">The sequence shown here is derived from an EMBL/GenBank/DDBJ whole genome shotgun (WGS) entry which is preliminary data.</text>
</comment>
<sequence length="90" mass="10172">MRPNERRVAAAAAAAVCQDVVVVVVLPFVFISRAARFLHDSPEVALACETKSRRASRDDAGRRGRIGEKRRRGTARRRSEAKWERRVSRV</sequence>
<protein>
    <submittedName>
        <fullName evidence="1">Uncharacterized protein</fullName>
    </submittedName>
</protein>
<proteinExistence type="predicted"/>
<organism evidence="1 2">
    <name type="scientific">Ixodes persulcatus</name>
    <name type="common">Taiga tick</name>
    <dbReference type="NCBI Taxonomy" id="34615"/>
    <lineage>
        <taxon>Eukaryota</taxon>
        <taxon>Metazoa</taxon>
        <taxon>Ecdysozoa</taxon>
        <taxon>Arthropoda</taxon>
        <taxon>Chelicerata</taxon>
        <taxon>Arachnida</taxon>
        <taxon>Acari</taxon>
        <taxon>Parasitiformes</taxon>
        <taxon>Ixodida</taxon>
        <taxon>Ixodoidea</taxon>
        <taxon>Ixodidae</taxon>
        <taxon>Ixodinae</taxon>
        <taxon>Ixodes</taxon>
    </lineage>
</organism>
<accession>A0AC60PSW5</accession>